<evidence type="ECO:0000313" key="1">
    <source>
        <dbReference type="EMBL" id="CRK88302.1"/>
    </source>
</evidence>
<dbReference type="Proteomes" id="UP000183832">
    <property type="component" value="Unassembled WGS sequence"/>
</dbReference>
<gene>
    <name evidence="1" type="ORF">CLUMA_CG002081</name>
</gene>
<dbReference type="EMBL" id="CVRI01000006">
    <property type="protein sequence ID" value="CRK88302.1"/>
    <property type="molecule type" value="Genomic_DNA"/>
</dbReference>
<keyword evidence="2" id="KW-1185">Reference proteome</keyword>
<reference evidence="1 2" key="1">
    <citation type="submission" date="2015-04" db="EMBL/GenBank/DDBJ databases">
        <authorList>
            <person name="Syromyatnikov M.Y."/>
            <person name="Popov V.N."/>
        </authorList>
    </citation>
    <scope>NUCLEOTIDE SEQUENCE [LARGE SCALE GENOMIC DNA]</scope>
</reference>
<name>A0A1J1HP99_9DIPT</name>
<protein>
    <submittedName>
        <fullName evidence="1">CLUMA_CG002081, isoform A</fullName>
    </submittedName>
</protein>
<dbReference type="AlphaFoldDB" id="A0A1J1HP99"/>
<accession>A0A1J1HP99</accession>
<sequence length="61" mass="7466">MFVVKYSLSFFQIKNEREHFGEDVDKTFIDVYELMMISEQELLSIFPSRFQKEKRNAKRKI</sequence>
<proteinExistence type="predicted"/>
<organism evidence="1 2">
    <name type="scientific">Clunio marinus</name>
    <dbReference type="NCBI Taxonomy" id="568069"/>
    <lineage>
        <taxon>Eukaryota</taxon>
        <taxon>Metazoa</taxon>
        <taxon>Ecdysozoa</taxon>
        <taxon>Arthropoda</taxon>
        <taxon>Hexapoda</taxon>
        <taxon>Insecta</taxon>
        <taxon>Pterygota</taxon>
        <taxon>Neoptera</taxon>
        <taxon>Endopterygota</taxon>
        <taxon>Diptera</taxon>
        <taxon>Nematocera</taxon>
        <taxon>Chironomoidea</taxon>
        <taxon>Chironomidae</taxon>
        <taxon>Clunio</taxon>
    </lineage>
</organism>
<evidence type="ECO:0000313" key="2">
    <source>
        <dbReference type="Proteomes" id="UP000183832"/>
    </source>
</evidence>